<dbReference type="PANTHER" id="PTHR33222">
    <property type="match status" value="1"/>
</dbReference>
<keyword evidence="3" id="KW-0472">Membrane</keyword>
<evidence type="ECO:0000256" key="3">
    <source>
        <dbReference type="SAM" id="Phobius"/>
    </source>
</evidence>
<feature type="non-terminal residue" evidence="5">
    <location>
        <position position="1"/>
    </location>
</feature>
<dbReference type="InterPro" id="IPR033344">
    <property type="entry name" value="CURT1"/>
</dbReference>
<name>A0A1D1Z1Z5_9ARAE</name>
<accession>A0A1D1Z1Z5</accession>
<feature type="transmembrane region" description="Helical" evidence="3">
    <location>
        <begin position="199"/>
        <end position="217"/>
    </location>
</feature>
<gene>
    <name evidence="5" type="primary">TMP14_5</name>
    <name evidence="5" type="ORF">g.97897</name>
</gene>
<organism evidence="5">
    <name type="scientific">Anthurium amnicola</name>
    <dbReference type="NCBI Taxonomy" id="1678845"/>
    <lineage>
        <taxon>Eukaryota</taxon>
        <taxon>Viridiplantae</taxon>
        <taxon>Streptophyta</taxon>
        <taxon>Embryophyta</taxon>
        <taxon>Tracheophyta</taxon>
        <taxon>Spermatophyta</taxon>
        <taxon>Magnoliopsida</taxon>
        <taxon>Liliopsida</taxon>
        <taxon>Araceae</taxon>
        <taxon>Pothoideae</taxon>
        <taxon>Potheae</taxon>
        <taxon>Anthurium</taxon>
    </lineage>
</organism>
<dbReference type="Pfam" id="PF14159">
    <property type="entry name" value="CAAD"/>
    <property type="match status" value="1"/>
</dbReference>
<comment type="subcellular location">
    <subcellularLocation>
        <location evidence="1">Membrane</location>
        <topology evidence="1">Multi-pass membrane protein</topology>
    </subcellularLocation>
</comment>
<evidence type="ECO:0000259" key="4">
    <source>
        <dbReference type="Pfam" id="PF14159"/>
    </source>
</evidence>
<dbReference type="InterPro" id="IPR025564">
    <property type="entry name" value="CAAD_dom"/>
</dbReference>
<feature type="domain" description="Cyanobacterial aminoacyl-tRNA synthetase CAAD" evidence="4">
    <location>
        <begin position="158"/>
        <end position="242"/>
    </location>
</feature>
<dbReference type="EMBL" id="GDJX01007042">
    <property type="protein sequence ID" value="JAT60894.1"/>
    <property type="molecule type" value="Transcribed_RNA"/>
</dbReference>
<reference evidence="5" key="1">
    <citation type="submission" date="2015-07" db="EMBL/GenBank/DDBJ databases">
        <title>Transcriptome Assembly of Anthurium amnicola.</title>
        <authorList>
            <person name="Suzuki J."/>
        </authorList>
    </citation>
    <scope>NUCLEOTIDE SEQUENCE</scope>
</reference>
<dbReference type="AlphaFoldDB" id="A0A1D1Z1Z5"/>
<sequence length="245" mass="25645">GGCCRVECGGSPSSRTCIAGGPPEVRSQSGERESRRSRGSNLCARRPLLSPSPQAMASAAACALPSPSVLGDGRPTSTRQQPPAPHCVSLPPLSPPPQSRAQRAGAYCQKIARNVVATATGESMAAATTMIAPEESVATTVTGEALGETTTELPEIVKTIQKAWDKVEDKYAVTSLAFAGVVALWGTTGMISAIDRLPLVPGALELVGVGYTGWFAYKKLFFKLDREALIAKIQSIYNDIIGTSQ</sequence>
<evidence type="ECO:0000256" key="2">
    <source>
        <dbReference type="SAM" id="MobiDB-lite"/>
    </source>
</evidence>
<evidence type="ECO:0000313" key="5">
    <source>
        <dbReference type="EMBL" id="JAT60894.1"/>
    </source>
</evidence>
<feature type="transmembrane region" description="Helical" evidence="3">
    <location>
        <begin position="171"/>
        <end position="193"/>
    </location>
</feature>
<protein>
    <submittedName>
        <fullName evidence="5">Thylakoid membrane phosphoprotein, chloroplastic</fullName>
    </submittedName>
</protein>
<keyword evidence="3" id="KW-1133">Transmembrane helix</keyword>
<feature type="compositionally biased region" description="Low complexity" evidence="2">
    <location>
        <begin position="47"/>
        <end position="68"/>
    </location>
</feature>
<dbReference type="PANTHER" id="PTHR33222:SF9">
    <property type="entry name" value="PROTEIN CURVATURE THYLAKOID 1B, CHLOROPLASTIC"/>
    <property type="match status" value="1"/>
</dbReference>
<feature type="region of interest" description="Disordered" evidence="2">
    <location>
        <begin position="1"/>
        <end position="102"/>
    </location>
</feature>
<keyword evidence="3" id="KW-0812">Transmembrane</keyword>
<dbReference type="GO" id="GO:0009535">
    <property type="term" value="C:chloroplast thylakoid membrane"/>
    <property type="evidence" value="ECO:0007669"/>
    <property type="project" value="TreeGrafter"/>
</dbReference>
<proteinExistence type="predicted"/>
<evidence type="ECO:0000256" key="1">
    <source>
        <dbReference type="ARBA" id="ARBA00004141"/>
    </source>
</evidence>